<dbReference type="AlphaFoldDB" id="A0A4V2WE52"/>
<dbReference type="PANTHER" id="PTHR33516:SF2">
    <property type="entry name" value="LEXA REPRESSOR-RELATED"/>
    <property type="match status" value="1"/>
</dbReference>
<dbReference type="GO" id="GO:0006508">
    <property type="term" value="P:proteolysis"/>
    <property type="evidence" value="ECO:0007669"/>
    <property type="project" value="InterPro"/>
</dbReference>
<evidence type="ECO:0000256" key="9">
    <source>
        <dbReference type="ARBA" id="ARBA00023204"/>
    </source>
</evidence>
<sequence>MKPLTPRQAQVLTFMQQEVIENGYPPTVREIGEAIGVSSPSTVHSHLMHLEEKGYIQRDPSKPRAIKILIGGFKYDN</sequence>
<dbReference type="InterPro" id="IPR036390">
    <property type="entry name" value="WH_DNA-bd_sf"/>
</dbReference>
<dbReference type="RefSeq" id="WP_131931502.1">
    <property type="nucleotide sequence ID" value="NZ_SMDF01000001.1"/>
</dbReference>
<accession>A0A4V2WE52</accession>
<evidence type="ECO:0000256" key="6">
    <source>
        <dbReference type="ARBA" id="ARBA00023015"/>
    </source>
</evidence>
<dbReference type="FunFam" id="1.10.10.10:FF:000009">
    <property type="entry name" value="LexA repressor"/>
    <property type="match status" value="1"/>
</dbReference>
<dbReference type="InterPro" id="IPR036388">
    <property type="entry name" value="WH-like_DNA-bd_sf"/>
</dbReference>
<keyword evidence="4" id="KW-0378">Hydrolase</keyword>
<feature type="domain" description="LexA repressor DNA-binding" evidence="11">
    <location>
        <begin position="1"/>
        <end position="65"/>
    </location>
</feature>
<dbReference type="GO" id="GO:0004252">
    <property type="term" value="F:serine-type endopeptidase activity"/>
    <property type="evidence" value="ECO:0007669"/>
    <property type="project" value="InterPro"/>
</dbReference>
<keyword evidence="5" id="KW-0068">Autocatalytic cleavage</keyword>
<keyword evidence="1" id="KW-0678">Repressor</keyword>
<keyword evidence="9" id="KW-0234">DNA repair</keyword>
<keyword evidence="7" id="KW-0238">DNA-binding</keyword>
<reference evidence="12 13" key="1">
    <citation type="submission" date="2019-03" db="EMBL/GenBank/DDBJ databases">
        <title>Above-ground endophytic microbial communities from plants in different locations in the United States.</title>
        <authorList>
            <person name="Frank C."/>
        </authorList>
    </citation>
    <scope>NUCLEOTIDE SEQUENCE [LARGE SCALE GENOMIC DNA]</scope>
    <source>
        <strain evidence="12 13">LP_2_YM</strain>
    </source>
</reference>
<evidence type="ECO:0000256" key="1">
    <source>
        <dbReference type="ARBA" id="ARBA00022491"/>
    </source>
</evidence>
<evidence type="ECO:0000256" key="2">
    <source>
        <dbReference type="ARBA" id="ARBA00022705"/>
    </source>
</evidence>
<comment type="caution">
    <text evidence="12">The sequence shown here is derived from an EMBL/GenBank/DDBJ whole genome shotgun (WGS) entry which is preliminary data.</text>
</comment>
<dbReference type="PANTHER" id="PTHR33516">
    <property type="entry name" value="LEXA REPRESSOR"/>
    <property type="match status" value="1"/>
</dbReference>
<evidence type="ECO:0000313" key="13">
    <source>
        <dbReference type="Proteomes" id="UP000295285"/>
    </source>
</evidence>
<evidence type="ECO:0000256" key="5">
    <source>
        <dbReference type="ARBA" id="ARBA00022813"/>
    </source>
</evidence>
<dbReference type="GO" id="GO:0003677">
    <property type="term" value="F:DNA binding"/>
    <property type="evidence" value="ECO:0007669"/>
    <property type="project" value="UniProtKB-KW"/>
</dbReference>
<dbReference type="Proteomes" id="UP000295285">
    <property type="component" value="Unassembled WGS sequence"/>
</dbReference>
<dbReference type="InterPro" id="IPR050077">
    <property type="entry name" value="LexA_repressor"/>
</dbReference>
<evidence type="ECO:0000256" key="7">
    <source>
        <dbReference type="ARBA" id="ARBA00023125"/>
    </source>
</evidence>
<dbReference type="SUPFAM" id="SSF46785">
    <property type="entry name" value="Winged helix' DNA-binding domain"/>
    <property type="match status" value="1"/>
</dbReference>
<protein>
    <submittedName>
        <fullName evidence="12">Repressor LexA</fullName>
    </submittedName>
</protein>
<dbReference type="EMBL" id="SMDG01000001">
    <property type="protein sequence ID" value="TCW59640.1"/>
    <property type="molecule type" value="Genomic_DNA"/>
</dbReference>
<keyword evidence="10" id="KW-0742">SOS response</keyword>
<dbReference type="Pfam" id="PF01726">
    <property type="entry name" value="LexA_DNA_bind"/>
    <property type="match status" value="1"/>
</dbReference>
<dbReference type="GO" id="GO:0006281">
    <property type="term" value="P:DNA repair"/>
    <property type="evidence" value="ECO:0007669"/>
    <property type="project" value="UniProtKB-KW"/>
</dbReference>
<dbReference type="GO" id="GO:0009432">
    <property type="term" value="P:SOS response"/>
    <property type="evidence" value="ECO:0007669"/>
    <property type="project" value="UniProtKB-KW"/>
</dbReference>
<organism evidence="12 13">
    <name type="scientific">Bacillus thuringiensis</name>
    <dbReference type="NCBI Taxonomy" id="1428"/>
    <lineage>
        <taxon>Bacteria</taxon>
        <taxon>Bacillati</taxon>
        <taxon>Bacillota</taxon>
        <taxon>Bacilli</taxon>
        <taxon>Bacillales</taxon>
        <taxon>Bacillaceae</taxon>
        <taxon>Bacillus</taxon>
        <taxon>Bacillus cereus group</taxon>
    </lineage>
</organism>
<name>A0A4V2WE52_BACTU</name>
<proteinExistence type="predicted"/>
<evidence type="ECO:0000313" key="12">
    <source>
        <dbReference type="EMBL" id="TCW59640.1"/>
    </source>
</evidence>
<dbReference type="InterPro" id="IPR011991">
    <property type="entry name" value="ArsR-like_HTH"/>
</dbReference>
<dbReference type="Gene3D" id="1.10.10.10">
    <property type="entry name" value="Winged helix-like DNA-binding domain superfamily/Winged helix DNA-binding domain"/>
    <property type="match status" value="1"/>
</dbReference>
<evidence type="ECO:0000256" key="4">
    <source>
        <dbReference type="ARBA" id="ARBA00022801"/>
    </source>
</evidence>
<evidence type="ECO:0000256" key="10">
    <source>
        <dbReference type="ARBA" id="ARBA00023236"/>
    </source>
</evidence>
<gene>
    <name evidence="12" type="ORF">EC910_101270</name>
</gene>
<dbReference type="CDD" id="cd00090">
    <property type="entry name" value="HTH_ARSR"/>
    <property type="match status" value="1"/>
</dbReference>
<evidence type="ECO:0000256" key="8">
    <source>
        <dbReference type="ARBA" id="ARBA00023163"/>
    </source>
</evidence>
<keyword evidence="3" id="KW-0227">DNA damage</keyword>
<keyword evidence="8" id="KW-0804">Transcription</keyword>
<evidence type="ECO:0000259" key="11">
    <source>
        <dbReference type="Pfam" id="PF01726"/>
    </source>
</evidence>
<evidence type="ECO:0000256" key="3">
    <source>
        <dbReference type="ARBA" id="ARBA00022763"/>
    </source>
</evidence>
<keyword evidence="6" id="KW-0805">Transcription regulation</keyword>
<dbReference type="InterPro" id="IPR006199">
    <property type="entry name" value="LexA_DNA-bd_dom"/>
</dbReference>
<keyword evidence="2" id="KW-0235">DNA replication</keyword>
<dbReference type="GO" id="GO:0006260">
    <property type="term" value="P:DNA replication"/>
    <property type="evidence" value="ECO:0007669"/>
    <property type="project" value="UniProtKB-KW"/>
</dbReference>